<keyword evidence="4" id="KW-1185">Reference proteome</keyword>
<evidence type="ECO:0000259" key="2">
    <source>
        <dbReference type="Pfam" id="PF13845"/>
    </source>
</evidence>
<accession>A0ABT7C3X7</accession>
<dbReference type="EMBL" id="PXVD01000001">
    <property type="protein sequence ID" value="MDJ1369938.1"/>
    <property type="molecule type" value="Genomic_DNA"/>
</dbReference>
<organism evidence="3 4">
    <name type="scientific">Gulosibacter molinativorax</name>
    <dbReference type="NCBI Taxonomy" id="256821"/>
    <lineage>
        <taxon>Bacteria</taxon>
        <taxon>Bacillati</taxon>
        <taxon>Actinomycetota</taxon>
        <taxon>Actinomycetes</taxon>
        <taxon>Micrococcales</taxon>
        <taxon>Microbacteriaceae</taxon>
        <taxon>Gulosibacter</taxon>
    </lineage>
</organism>
<reference evidence="3" key="2">
    <citation type="journal article" date="2022" name="Sci. Rep.">
        <title>In silico prediction of the enzymes involved in the degradation of the herbicide molinate by Gulosibacter molinativorax ON4T.</title>
        <authorList>
            <person name="Lopes A.R."/>
            <person name="Bunin E."/>
            <person name="Viana A.T."/>
            <person name="Froufe H."/>
            <person name="Munoz-Merida A."/>
            <person name="Pinho D."/>
            <person name="Figueiredo J."/>
            <person name="Barroso C."/>
            <person name="Vaz-Moreira I."/>
            <person name="Bellanger X."/>
            <person name="Egas C."/>
            <person name="Nunes O.C."/>
        </authorList>
    </citation>
    <scope>NUCLEOTIDE SEQUENCE</scope>
    <source>
        <strain evidence="3">ON4</strain>
    </source>
</reference>
<dbReference type="Pfam" id="PF13845">
    <property type="entry name" value="Septum_form"/>
    <property type="match status" value="1"/>
</dbReference>
<protein>
    <recommendedName>
        <fullName evidence="2">Septum formation-related domain-containing protein</fullName>
    </recommendedName>
</protein>
<proteinExistence type="predicted"/>
<evidence type="ECO:0000313" key="4">
    <source>
        <dbReference type="Proteomes" id="UP001170379"/>
    </source>
</evidence>
<evidence type="ECO:0000313" key="3">
    <source>
        <dbReference type="EMBL" id="MDJ1369938.1"/>
    </source>
</evidence>
<feature type="chain" id="PRO_5046783460" description="Septum formation-related domain-containing protein" evidence="1">
    <location>
        <begin position="22"/>
        <end position="144"/>
    </location>
</feature>
<reference evidence="3" key="1">
    <citation type="submission" date="2018-03" db="EMBL/GenBank/DDBJ databases">
        <authorList>
            <person name="Nunes O.C."/>
            <person name="Lopes A.R."/>
            <person name="Froufe H."/>
            <person name="Munoz-Merida A."/>
            <person name="Barroso C."/>
            <person name="Egas C."/>
        </authorList>
    </citation>
    <scope>NUCLEOTIDE SEQUENCE</scope>
    <source>
        <strain evidence="3">ON4</strain>
    </source>
</reference>
<feature type="signal peptide" evidence="1">
    <location>
        <begin position="1"/>
        <end position="21"/>
    </location>
</feature>
<name>A0ABT7C3X7_9MICO</name>
<comment type="caution">
    <text evidence="3">The sequence shown here is derived from an EMBL/GenBank/DDBJ whole genome shotgun (WGS) entry which is preliminary data.</text>
</comment>
<keyword evidence="1" id="KW-0732">Signal</keyword>
<dbReference type="PROSITE" id="PS51257">
    <property type="entry name" value="PROKAR_LIPOPROTEIN"/>
    <property type="match status" value="1"/>
</dbReference>
<dbReference type="RefSeq" id="WP_026935549.1">
    <property type="nucleotide sequence ID" value="NZ_CP028426.1"/>
</dbReference>
<dbReference type="Proteomes" id="UP001170379">
    <property type="component" value="Unassembled WGS sequence"/>
</dbReference>
<dbReference type="InterPro" id="IPR026004">
    <property type="entry name" value="Septum_form"/>
</dbReference>
<gene>
    <name evidence="3" type="ORF">C7K25_00885</name>
</gene>
<evidence type="ECO:0000256" key="1">
    <source>
        <dbReference type="SAM" id="SignalP"/>
    </source>
</evidence>
<feature type="domain" description="Septum formation-related" evidence="2">
    <location>
        <begin position="38"/>
        <end position="133"/>
    </location>
</feature>
<sequence length="144" mass="15260">MKKSLLAPCILATALVLTGCAANDEGTRTVPLFDAEVGECFTTDDEQTTAFVAPCEVEHTYEVAEAHLVEGETYPGDEAIQQQADRVCPEAFLAYTDEPAAASTTWTSMAFAPGEAGWTESNNHSILCVVTPLNGEQATGSAKQ</sequence>